<organism evidence="1 2">
    <name type="scientific">Microterricola viridarii</name>
    <dbReference type="NCBI Taxonomy" id="412690"/>
    <lineage>
        <taxon>Bacteria</taxon>
        <taxon>Bacillati</taxon>
        <taxon>Actinomycetota</taxon>
        <taxon>Actinomycetes</taxon>
        <taxon>Micrococcales</taxon>
        <taxon>Microbacteriaceae</taxon>
        <taxon>Microterricola</taxon>
    </lineage>
</organism>
<evidence type="ECO:0000313" key="1">
    <source>
        <dbReference type="EMBL" id="SDS00115.1"/>
    </source>
</evidence>
<proteinExistence type="predicted"/>
<accession>A0A1H1NN34</accession>
<dbReference type="AlphaFoldDB" id="A0A1H1NN34"/>
<dbReference type="EMBL" id="LT629742">
    <property type="protein sequence ID" value="SDS00115.1"/>
    <property type="molecule type" value="Genomic_DNA"/>
</dbReference>
<sequence length="351" mass="36855">MADFSHPLLDYRQGPYACSETRASVVYLSEALTDFLVAASLAGLTPVIVSRHDAELTFALRYYLSLHGGARLVRDASREFINPATGARGASAPAVLDPATDLREAGAFSATPPPLTGYPAPEVLTASVALSAHFAPHDDSRVGIAADALAHGLVDSTVLAWGAHEPAALTWDVDGFTNFARAHMPDGIRAVLQGGGGAFQAVSIVRRTRIGIEETVLAQAPFAQLGTSQDELAQRAASVLESITETLSMPLVGSLTITPGWRQNYAASAPDFSAVPAAFLIGPRAVRALDANLSALQATHQISEAGRKKLPSLIAGVGRNGTPPWQEALEIAEAFGAEAIARAYGLDREER</sequence>
<protein>
    <submittedName>
        <fullName evidence="1">Uncharacterized protein</fullName>
    </submittedName>
</protein>
<dbReference type="RefSeq" id="WP_156786224.1">
    <property type="nucleotide sequence ID" value="NZ_LT629742.1"/>
</dbReference>
<dbReference type="Pfam" id="PF19674">
    <property type="entry name" value="DUF6177"/>
    <property type="match status" value="1"/>
</dbReference>
<reference evidence="2" key="1">
    <citation type="submission" date="2016-10" db="EMBL/GenBank/DDBJ databases">
        <authorList>
            <person name="Varghese N."/>
            <person name="Submissions S."/>
        </authorList>
    </citation>
    <scope>NUCLEOTIDE SEQUENCE [LARGE SCALE GENOMIC DNA]</scope>
    <source>
        <strain evidence="2">DSM 21772</strain>
    </source>
</reference>
<keyword evidence="2" id="KW-1185">Reference proteome</keyword>
<dbReference type="OrthoDB" id="5103427at2"/>
<name>A0A1H1NN34_9MICO</name>
<dbReference type="Proteomes" id="UP000181956">
    <property type="component" value="Chromosome I"/>
</dbReference>
<evidence type="ECO:0000313" key="2">
    <source>
        <dbReference type="Proteomes" id="UP000181956"/>
    </source>
</evidence>
<gene>
    <name evidence="1" type="ORF">SAMN04489834_0676</name>
</gene>
<dbReference type="STRING" id="412690.SAMN04489834_0676"/>
<dbReference type="InterPro" id="IPR046175">
    <property type="entry name" value="DUF6177"/>
</dbReference>